<dbReference type="RefSeq" id="WP_394820715.1">
    <property type="nucleotide sequence ID" value="NZ_CP089984.1"/>
</dbReference>
<evidence type="ECO:0000313" key="1">
    <source>
        <dbReference type="EMBL" id="WXB11100.1"/>
    </source>
</evidence>
<sequence>MRTYDLALTIVLFCPLGGRLALAQLAVTPPEAAESPPAATAIPPSTERVPLAGYRHAGFFLRDEKDTFIIHPVMTAQIDHYAYFGPGVSSTSLKPTFAFKRVSLGFAGEVLTRWSFRVEMEMGRTALDNVSGRAVQTTAAAPGEAPTESSGQYASAQTSKTYAALAPAFLGFRAHPALQFIAGQSLTPFTLENMTPPRFRPFMEKPLAAHALGPIVNNGLDLMVSAWGVLGEEALTYIVAWTNGAGPNRLNTDGRGDLVARIYIRPLASQREWGALKDLQFGGSFAYGSRDPLFSHADYNPMMTQGNYTFWRPTYQSAAIGRTVHVIPAHRQIAVAAEARIPFSIFDIQGELVYVDNGTREVIGGYQNQNPAYAPGTLGYGRMHGFASYVMGSVWLFGPRALGTPGQAMKPFHLDLRAENTNAESSLQVLVRWEKMNLRYDGYSRTSPTTATGEPAFTGVGPYDGDIRVHAISVGANCFITKHLRFTGQWTTYLFPSSAPPTPTFPGGPVCNAAGCANRAAAPAQSLPSAPGAPLDQLQARDHGHALHELMFRAQAAF</sequence>
<dbReference type="Pfam" id="PF07396">
    <property type="entry name" value="Porin_O_P"/>
    <property type="match status" value="1"/>
</dbReference>
<evidence type="ECO:0008006" key="3">
    <source>
        <dbReference type="Google" id="ProtNLM"/>
    </source>
</evidence>
<evidence type="ECO:0000313" key="2">
    <source>
        <dbReference type="Proteomes" id="UP001370348"/>
    </source>
</evidence>
<keyword evidence="2" id="KW-1185">Reference proteome</keyword>
<reference evidence="1 2" key="1">
    <citation type="submission" date="2021-12" db="EMBL/GenBank/DDBJ databases">
        <title>Discovery of the Pendulisporaceae a myxobacterial family with distinct sporulation behavior and unique specialized metabolism.</title>
        <authorList>
            <person name="Garcia R."/>
            <person name="Popoff A."/>
            <person name="Bader C.D."/>
            <person name="Loehr J."/>
            <person name="Walesch S."/>
            <person name="Walt C."/>
            <person name="Boldt J."/>
            <person name="Bunk B."/>
            <person name="Haeckl F.J.F.P.J."/>
            <person name="Gunesch A.P."/>
            <person name="Birkelbach J."/>
            <person name="Nuebel U."/>
            <person name="Pietschmann T."/>
            <person name="Bach T."/>
            <person name="Mueller R."/>
        </authorList>
    </citation>
    <scope>NUCLEOTIDE SEQUENCE [LARGE SCALE GENOMIC DNA]</scope>
    <source>
        <strain evidence="1 2">MSr11954</strain>
    </source>
</reference>
<accession>A0ABZ2LPI6</accession>
<dbReference type="Gene3D" id="2.40.160.10">
    <property type="entry name" value="Porin"/>
    <property type="match status" value="1"/>
</dbReference>
<protein>
    <recommendedName>
        <fullName evidence="3">Capsule assembly Wzi family protein</fullName>
    </recommendedName>
</protein>
<dbReference type="InterPro" id="IPR010870">
    <property type="entry name" value="Porin_O/P"/>
</dbReference>
<organism evidence="1 2">
    <name type="scientific">Pendulispora albinea</name>
    <dbReference type="NCBI Taxonomy" id="2741071"/>
    <lineage>
        <taxon>Bacteria</taxon>
        <taxon>Pseudomonadati</taxon>
        <taxon>Myxococcota</taxon>
        <taxon>Myxococcia</taxon>
        <taxon>Myxococcales</taxon>
        <taxon>Sorangiineae</taxon>
        <taxon>Pendulisporaceae</taxon>
        <taxon>Pendulispora</taxon>
    </lineage>
</organism>
<dbReference type="InterPro" id="IPR023614">
    <property type="entry name" value="Porin_dom_sf"/>
</dbReference>
<dbReference type="EMBL" id="CP089984">
    <property type="protein sequence ID" value="WXB11100.1"/>
    <property type="molecule type" value="Genomic_DNA"/>
</dbReference>
<dbReference type="Proteomes" id="UP001370348">
    <property type="component" value="Chromosome"/>
</dbReference>
<name>A0ABZ2LPI6_9BACT</name>
<gene>
    <name evidence="1" type="ORF">LZC94_24855</name>
</gene>
<proteinExistence type="predicted"/>